<keyword evidence="1" id="KW-0472">Membrane</keyword>
<protein>
    <submittedName>
        <fullName evidence="2">Uncharacterized protein</fullName>
    </submittedName>
</protein>
<dbReference type="AlphaFoldDB" id="B5XP44"/>
<keyword evidence="1" id="KW-0812">Transmembrane</keyword>
<dbReference type="Proteomes" id="UP000001734">
    <property type="component" value="Chromosome"/>
</dbReference>
<dbReference type="KEGG" id="kpe:KPK_1562"/>
<evidence type="ECO:0000313" key="2">
    <source>
        <dbReference type="EMBL" id="ACI10417.1"/>
    </source>
</evidence>
<reference evidence="2 3" key="1">
    <citation type="journal article" date="2008" name="PLoS Genet.">
        <title>Complete genome sequence of the N2-fixing broad host range endophyte Klebsiella pneumoniae 342 and virulence predictions verified in mice.</title>
        <authorList>
            <person name="Fouts D.E."/>
            <person name="Tyler H.L."/>
            <person name="DeBoy R.T."/>
            <person name="Daugherty S."/>
            <person name="Ren Q."/>
            <person name="Badger J.H."/>
            <person name="Durkin A.S."/>
            <person name="Huot H."/>
            <person name="Shrivastava S."/>
            <person name="Kothari S."/>
            <person name="Dodson R.J."/>
            <person name="Mohamoud Y."/>
            <person name="Khouri H."/>
            <person name="Roesch L.F."/>
            <person name="Krogfelt K.A."/>
            <person name="Struve C."/>
            <person name="Triplett E.W."/>
            <person name="Methe B.A."/>
        </authorList>
    </citation>
    <scope>NUCLEOTIDE SEQUENCE [LARGE SCALE GENOMIC DNA]</scope>
    <source>
        <strain evidence="2 3">342</strain>
    </source>
</reference>
<dbReference type="BioCyc" id="KPNE507522:GI0B-1562-MONOMER"/>
<accession>B5XP44</accession>
<proteinExistence type="predicted"/>
<evidence type="ECO:0000313" key="3">
    <source>
        <dbReference type="Proteomes" id="UP000001734"/>
    </source>
</evidence>
<dbReference type="EMBL" id="CP000964">
    <property type="protein sequence ID" value="ACI10417.1"/>
    <property type="molecule type" value="Genomic_DNA"/>
</dbReference>
<keyword evidence="1" id="KW-1133">Transmembrane helix</keyword>
<evidence type="ECO:0000256" key="1">
    <source>
        <dbReference type="SAM" id="Phobius"/>
    </source>
</evidence>
<name>B5XP44_KLEV3</name>
<gene>
    <name evidence="2" type="ordered locus">KPK_1562</name>
</gene>
<organism evidence="2 3">
    <name type="scientific">Klebsiella variicola (strain 342)</name>
    <name type="common">Klebsiella pneumoniae</name>
    <dbReference type="NCBI Taxonomy" id="507522"/>
    <lineage>
        <taxon>Bacteria</taxon>
        <taxon>Pseudomonadati</taxon>
        <taxon>Pseudomonadota</taxon>
        <taxon>Gammaproteobacteria</taxon>
        <taxon>Enterobacterales</taxon>
        <taxon>Enterobacteriaceae</taxon>
        <taxon>Klebsiella/Raoultella group</taxon>
        <taxon>Klebsiella</taxon>
        <taxon>Klebsiella pneumoniae complex</taxon>
    </lineage>
</organism>
<sequence>MRFIASFVVLDVIKNNDLPAGLLSVYAPCCLIILLCLY</sequence>
<dbReference type="HOGENOM" id="CLU_3328948_0_0_6"/>
<feature type="transmembrane region" description="Helical" evidence="1">
    <location>
        <begin position="20"/>
        <end position="37"/>
    </location>
</feature>